<dbReference type="RefSeq" id="WP_144088571.1">
    <property type="nucleotide sequence ID" value="NZ_VMHE01000009.1"/>
</dbReference>
<name>A0A556PM86_9BACI</name>
<comment type="caution">
    <text evidence="10">The sequence shown here is derived from an EMBL/GenBank/DDBJ whole genome shotgun (WGS) entry which is preliminary data.</text>
</comment>
<reference evidence="10 11" key="1">
    <citation type="submission" date="2019-07" db="EMBL/GenBank/DDBJ databases">
        <title>Allobacillus sp. nov. SKP isolated from shrimp paste of Euphausiacea.</title>
        <authorList>
            <person name="Kanchanasin P."/>
            <person name="Tanasupawat S."/>
            <person name="Shi W."/>
            <person name="Wu L."/>
            <person name="Ma J."/>
        </authorList>
    </citation>
    <scope>NUCLEOTIDE SEQUENCE [LARGE SCALE GENOMIC DNA]</scope>
    <source>
        <strain evidence="10 11">SKP4-8</strain>
    </source>
</reference>
<keyword evidence="3" id="KW-1003">Cell membrane</keyword>
<comment type="similarity">
    <text evidence="2">Belongs to the UPF0702 family.</text>
</comment>
<keyword evidence="11" id="KW-1185">Reference proteome</keyword>
<dbReference type="Gene3D" id="3.30.240.20">
    <property type="entry name" value="bsu07140 like domains"/>
    <property type="match status" value="2"/>
</dbReference>
<dbReference type="PANTHER" id="PTHR34582">
    <property type="entry name" value="UPF0702 TRANSMEMBRANE PROTEIN YCAP"/>
    <property type="match status" value="1"/>
</dbReference>
<keyword evidence="6 7" id="KW-0472">Membrane</keyword>
<dbReference type="Pfam" id="PF04239">
    <property type="entry name" value="DUF421"/>
    <property type="match status" value="1"/>
</dbReference>
<dbReference type="EMBL" id="VMHE01000009">
    <property type="protein sequence ID" value="TSJ65497.1"/>
    <property type="molecule type" value="Genomic_DNA"/>
</dbReference>
<keyword evidence="5 7" id="KW-1133">Transmembrane helix</keyword>
<evidence type="ECO:0000256" key="1">
    <source>
        <dbReference type="ARBA" id="ARBA00004651"/>
    </source>
</evidence>
<dbReference type="Proteomes" id="UP000316425">
    <property type="component" value="Unassembled WGS sequence"/>
</dbReference>
<feature type="transmembrane region" description="Helical" evidence="7">
    <location>
        <begin position="6"/>
        <end position="25"/>
    </location>
</feature>
<sequence length="224" mass="25609">MGFGSIALEAIIGFIALFILTKILGKTQMNQITVFDFISVMVLGELVGNAVYDQDVGIQEILFAVALWGALVYAIDFFTLKVRKSRKILEGMPSILVRRGIIQYDELKRNKLDLSQMLQLLRDKDVFSLREVEYAIFEPSGTINVLKKHNYQQPDQQALNIPEQDVYLPITIVADGEIVEENLDEIEWDENRVIMEAERQGYQLKDIVYAEWEKGKGLFILSSE</sequence>
<dbReference type="InterPro" id="IPR023090">
    <property type="entry name" value="UPF0702_alpha/beta_dom_sf"/>
</dbReference>
<dbReference type="PANTHER" id="PTHR34582:SF5">
    <property type="entry name" value="UPF0702 TRANSMEMBRANE PROTEIN YETF"/>
    <property type="match status" value="1"/>
</dbReference>
<comment type="subcellular location">
    <subcellularLocation>
        <location evidence="1">Cell membrane</location>
        <topology evidence="1">Multi-pass membrane protein</topology>
    </subcellularLocation>
</comment>
<gene>
    <name evidence="10" type="ORF">FPQ13_06735</name>
</gene>
<accession>A0A556PM86</accession>
<protein>
    <submittedName>
        <fullName evidence="10">DUF421 domain-containing protein</fullName>
    </submittedName>
</protein>
<evidence type="ECO:0000313" key="11">
    <source>
        <dbReference type="Proteomes" id="UP000316425"/>
    </source>
</evidence>
<keyword evidence="4 7" id="KW-0812">Transmembrane</keyword>
<evidence type="ECO:0000313" key="10">
    <source>
        <dbReference type="EMBL" id="TSJ65497.1"/>
    </source>
</evidence>
<evidence type="ECO:0000256" key="7">
    <source>
        <dbReference type="SAM" id="Phobius"/>
    </source>
</evidence>
<feature type="domain" description="YetF C-terminal" evidence="8">
    <location>
        <begin position="81"/>
        <end position="213"/>
    </location>
</feature>
<dbReference type="Pfam" id="PF20730">
    <property type="entry name" value="YetF_N"/>
    <property type="match status" value="1"/>
</dbReference>
<dbReference type="OrthoDB" id="1076133at2"/>
<evidence type="ECO:0000256" key="4">
    <source>
        <dbReference type="ARBA" id="ARBA00022692"/>
    </source>
</evidence>
<organism evidence="10 11">
    <name type="scientific">Allobacillus salarius</name>
    <dbReference type="NCBI Taxonomy" id="1955272"/>
    <lineage>
        <taxon>Bacteria</taxon>
        <taxon>Bacillati</taxon>
        <taxon>Bacillota</taxon>
        <taxon>Bacilli</taxon>
        <taxon>Bacillales</taxon>
        <taxon>Bacillaceae</taxon>
        <taxon>Allobacillus</taxon>
    </lineage>
</organism>
<dbReference type="InterPro" id="IPR007353">
    <property type="entry name" value="DUF421"/>
</dbReference>
<evidence type="ECO:0000256" key="6">
    <source>
        <dbReference type="ARBA" id="ARBA00023136"/>
    </source>
</evidence>
<feature type="transmembrane region" description="Helical" evidence="7">
    <location>
        <begin position="32"/>
        <end position="52"/>
    </location>
</feature>
<evidence type="ECO:0000256" key="5">
    <source>
        <dbReference type="ARBA" id="ARBA00022989"/>
    </source>
</evidence>
<evidence type="ECO:0000259" key="9">
    <source>
        <dbReference type="Pfam" id="PF20730"/>
    </source>
</evidence>
<dbReference type="GO" id="GO:0005886">
    <property type="term" value="C:plasma membrane"/>
    <property type="evidence" value="ECO:0007669"/>
    <property type="project" value="UniProtKB-SubCell"/>
</dbReference>
<evidence type="ECO:0000256" key="3">
    <source>
        <dbReference type="ARBA" id="ARBA00022475"/>
    </source>
</evidence>
<proteinExistence type="inferred from homology"/>
<feature type="domain" description="YetF-like N-terminal transmembrane" evidence="9">
    <location>
        <begin position="5"/>
        <end position="77"/>
    </location>
</feature>
<feature type="transmembrane region" description="Helical" evidence="7">
    <location>
        <begin position="58"/>
        <end position="78"/>
    </location>
</feature>
<dbReference type="InterPro" id="IPR048454">
    <property type="entry name" value="YetF_N"/>
</dbReference>
<evidence type="ECO:0000256" key="2">
    <source>
        <dbReference type="ARBA" id="ARBA00006448"/>
    </source>
</evidence>
<dbReference type="AlphaFoldDB" id="A0A556PM86"/>
<evidence type="ECO:0000259" key="8">
    <source>
        <dbReference type="Pfam" id="PF04239"/>
    </source>
</evidence>